<dbReference type="RefSeq" id="WP_191155500.1">
    <property type="nucleotide sequence ID" value="NZ_JACXAI010000002.1"/>
</dbReference>
<proteinExistence type="predicted"/>
<comment type="caution">
    <text evidence="1">The sequence shown here is derived from an EMBL/GenBank/DDBJ whole genome shotgun (WGS) entry which is preliminary data.</text>
</comment>
<evidence type="ECO:0000313" key="1">
    <source>
        <dbReference type="EMBL" id="MBD1379152.1"/>
    </source>
</evidence>
<protein>
    <submittedName>
        <fullName evidence="1">Uncharacterized protein</fullName>
    </submittedName>
</protein>
<evidence type="ECO:0000313" key="2">
    <source>
        <dbReference type="Proteomes" id="UP000626844"/>
    </source>
</evidence>
<accession>A0A926NJA8</accession>
<keyword evidence="2" id="KW-1185">Reference proteome</keyword>
<name>A0A926NJA8_9BACI</name>
<dbReference type="AlphaFoldDB" id="A0A926NJA8"/>
<gene>
    <name evidence="1" type="ORF">IC621_02815</name>
</gene>
<dbReference type="EMBL" id="JACXAI010000002">
    <property type="protein sequence ID" value="MBD1379152.1"/>
    <property type="molecule type" value="Genomic_DNA"/>
</dbReference>
<sequence>MNPEYKKISRSYKWKITHQITKEKVENVDTLLDEYNDYMTLFKNFGDMEYKTKAEKLMLKIKIMAIV</sequence>
<dbReference type="Proteomes" id="UP000626844">
    <property type="component" value="Unassembled WGS sequence"/>
</dbReference>
<reference evidence="1" key="1">
    <citation type="submission" date="2020-09" db="EMBL/GenBank/DDBJ databases">
        <title>A novel bacterium of genus Bacillus, isolated from South China Sea.</title>
        <authorList>
            <person name="Huang H."/>
            <person name="Mo K."/>
            <person name="Hu Y."/>
        </authorList>
    </citation>
    <scope>NUCLEOTIDE SEQUENCE</scope>
    <source>
        <strain evidence="1">IB182487</strain>
    </source>
</reference>
<organism evidence="1 2">
    <name type="scientific">Metabacillus arenae</name>
    <dbReference type="NCBI Taxonomy" id="2771434"/>
    <lineage>
        <taxon>Bacteria</taxon>
        <taxon>Bacillati</taxon>
        <taxon>Bacillota</taxon>
        <taxon>Bacilli</taxon>
        <taxon>Bacillales</taxon>
        <taxon>Bacillaceae</taxon>
        <taxon>Metabacillus</taxon>
    </lineage>
</organism>